<reference evidence="1" key="1">
    <citation type="submission" date="2021-03" db="EMBL/GenBank/DDBJ databases">
        <title>Molecular epidemiology and mechanisms of colistin and carbapenem resistance in Enterobacteriaceae from clinical isolates, the environment and porcine samples in Pretoria, South Africa.</title>
        <authorList>
            <person name="Bogoshi D."/>
            <person name="Mbelle N.M."/>
            <person name="Naidoo V."/>
            <person name="Osei Sekyere J."/>
        </authorList>
    </citation>
    <scope>NUCLEOTIDE SEQUENCE</scope>
    <source>
        <strain evidence="1">C027</strain>
    </source>
</reference>
<dbReference type="AlphaFoldDB" id="A0A939SN30"/>
<dbReference type="Proteomes" id="UP000664002">
    <property type="component" value="Unassembled WGS sequence"/>
</dbReference>
<protein>
    <submittedName>
        <fullName evidence="1">Uncharacterized protein</fullName>
    </submittedName>
</protein>
<evidence type="ECO:0000313" key="1">
    <source>
        <dbReference type="EMBL" id="MBO1997534.1"/>
    </source>
</evidence>
<accession>A0A939SN30</accession>
<evidence type="ECO:0000313" key="2">
    <source>
        <dbReference type="Proteomes" id="UP000664002"/>
    </source>
</evidence>
<name>A0A939SN30_KLEPN</name>
<organism evidence="1 2">
    <name type="scientific">Klebsiella pneumoniae</name>
    <dbReference type="NCBI Taxonomy" id="573"/>
    <lineage>
        <taxon>Bacteria</taxon>
        <taxon>Pseudomonadati</taxon>
        <taxon>Pseudomonadota</taxon>
        <taxon>Gammaproteobacteria</taxon>
        <taxon>Enterobacterales</taxon>
        <taxon>Enterobacteriaceae</taxon>
        <taxon>Klebsiella/Raoultella group</taxon>
        <taxon>Klebsiella</taxon>
        <taxon>Klebsiella pneumoniae complex</taxon>
    </lineage>
</organism>
<dbReference type="EMBL" id="JAGETM010000029">
    <property type="protein sequence ID" value="MBO1997534.1"/>
    <property type="molecule type" value="Genomic_DNA"/>
</dbReference>
<proteinExistence type="predicted"/>
<comment type="caution">
    <text evidence="1">The sequence shown here is derived from an EMBL/GenBank/DDBJ whole genome shotgun (WGS) entry which is preliminary data.</text>
</comment>
<sequence>MILMDDNIRDKALSIQPEIALNGGDVSHLPLSIRVSMLKSIVSRIANDTDERYVRYNDAIGMIAKADLVEEISSLIREYYSNDDAIFFLTRLIWQINQPICLEELMSVAIDQKEMFTRIGAVRALVTTATDDVKALLWKI</sequence>
<gene>
    <name evidence="1" type="ORF">J4730_16290</name>
</gene>